<evidence type="ECO:0000313" key="2">
    <source>
        <dbReference type="Proteomes" id="UP000800093"/>
    </source>
</evidence>
<keyword evidence="2" id="KW-1185">Reference proteome</keyword>
<sequence length="202" mass="21468">MGAQRQAGGPVLAAADNGQDAQEYLGRMPTPRFDGWAASCLSVRLRALTDKVGPAAVVRPAAVAHTAEEEKFTFATRAAAGGMGGRAIICNATITLSPGEVGGWIVRHKLPYRRHNQTPHAADIEAIETTGTLRPVGRAWQHVPESASVAGRRSENDSTPGKALETAHLDAGRMDGASYSSSIKKPLCRCRGRAHHDHDLPH</sequence>
<evidence type="ECO:0000313" key="1">
    <source>
        <dbReference type="EMBL" id="KAF2266412.1"/>
    </source>
</evidence>
<dbReference type="EMBL" id="ML986598">
    <property type="protein sequence ID" value="KAF2266412.1"/>
    <property type="molecule type" value="Genomic_DNA"/>
</dbReference>
<reference evidence="2" key="1">
    <citation type="journal article" date="2020" name="Stud. Mycol.">
        <title>101 Dothideomycetes genomes: A test case for predicting lifestyles and emergence of pathogens.</title>
        <authorList>
            <person name="Haridas S."/>
            <person name="Albert R."/>
            <person name="Binder M."/>
            <person name="Bloem J."/>
            <person name="LaButti K."/>
            <person name="Salamov A."/>
            <person name="Andreopoulos B."/>
            <person name="Baker S."/>
            <person name="Barry K."/>
            <person name="Bills G."/>
            <person name="Bluhm B."/>
            <person name="Cannon C."/>
            <person name="Castanera R."/>
            <person name="Culley D."/>
            <person name="Daum C."/>
            <person name="Ezra D."/>
            <person name="Gonzalez J."/>
            <person name="Henrissat B."/>
            <person name="Kuo A."/>
            <person name="Liang C."/>
            <person name="Lipzen A."/>
            <person name="Lutzoni F."/>
            <person name="Magnuson J."/>
            <person name="Mondo S."/>
            <person name="Nolan M."/>
            <person name="Ohm R."/>
            <person name="Pangilinan J."/>
            <person name="Park H.-J."/>
            <person name="Ramirez L."/>
            <person name="Alfaro M."/>
            <person name="Sun H."/>
            <person name="Tritt A."/>
            <person name="Yoshinaga Y."/>
            <person name="Zwiers L.-H."/>
            <person name="Turgeon B."/>
            <person name="Goodwin S."/>
            <person name="Spatafora J."/>
            <person name="Crous P."/>
            <person name="Grigoriev I."/>
        </authorList>
    </citation>
    <scope>NUCLEOTIDE SEQUENCE [LARGE SCALE GENOMIC DNA]</scope>
    <source>
        <strain evidence="2">CBS 304.66</strain>
    </source>
</reference>
<proteinExistence type="predicted"/>
<name>A0A9P4N508_9PLEO</name>
<organism evidence="1 2">
    <name type="scientific">Lojkania enalia</name>
    <dbReference type="NCBI Taxonomy" id="147567"/>
    <lineage>
        <taxon>Eukaryota</taxon>
        <taxon>Fungi</taxon>
        <taxon>Dikarya</taxon>
        <taxon>Ascomycota</taxon>
        <taxon>Pezizomycotina</taxon>
        <taxon>Dothideomycetes</taxon>
        <taxon>Pleosporomycetidae</taxon>
        <taxon>Pleosporales</taxon>
        <taxon>Pleosporales incertae sedis</taxon>
        <taxon>Lojkania</taxon>
    </lineage>
</organism>
<protein>
    <submittedName>
        <fullName evidence="1">Uncharacterized protein</fullName>
    </submittedName>
</protein>
<dbReference type="AlphaFoldDB" id="A0A9P4N508"/>
<dbReference type="Proteomes" id="UP000800093">
    <property type="component" value="Unassembled WGS sequence"/>
</dbReference>
<accession>A0A9P4N508</accession>
<gene>
    <name evidence="1" type="ORF">CC78DRAFT_578109</name>
</gene>
<comment type="caution">
    <text evidence="1">The sequence shown here is derived from an EMBL/GenBank/DDBJ whole genome shotgun (WGS) entry which is preliminary data.</text>
</comment>